<keyword evidence="3" id="KW-0813">Transport</keyword>
<reference evidence="8" key="1">
    <citation type="submission" date="2017-12" db="EMBL/GenBank/DDBJ databases">
        <title>Genomic analysis of Paracoccus sp. CBA4604.</title>
        <authorList>
            <person name="Roh S.W."/>
            <person name="Kim J.Y."/>
            <person name="Kim J.S."/>
        </authorList>
    </citation>
    <scope>NUCLEOTIDE SEQUENCE [LARGE SCALE GENOMIC DNA]</scope>
    <source>
        <strain evidence="8">CBA4604</strain>
    </source>
</reference>
<evidence type="ECO:0000256" key="3">
    <source>
        <dbReference type="ARBA" id="ARBA00022448"/>
    </source>
</evidence>
<dbReference type="AlphaFoldDB" id="A0A2K9MFS5"/>
<dbReference type="SUPFAM" id="SSF53850">
    <property type="entry name" value="Periplasmic binding protein-like II"/>
    <property type="match status" value="1"/>
</dbReference>
<accession>A0A2K9MFS5</accession>
<evidence type="ECO:0000313" key="8">
    <source>
        <dbReference type="Proteomes" id="UP000234882"/>
    </source>
</evidence>
<proteinExistence type="inferred from homology"/>
<feature type="signal peptide" evidence="6">
    <location>
        <begin position="1"/>
        <end position="17"/>
    </location>
</feature>
<name>A0A2K9MFS5_9RHOB</name>
<dbReference type="CDD" id="cd13545">
    <property type="entry name" value="PBP2_TbpA"/>
    <property type="match status" value="1"/>
</dbReference>
<dbReference type="InterPro" id="IPR005948">
    <property type="entry name" value="ThiB-like"/>
</dbReference>
<dbReference type="KEGG" id="paru:CYR75_09605"/>
<dbReference type="GO" id="GO:0030975">
    <property type="term" value="F:thiamine binding"/>
    <property type="evidence" value="ECO:0007669"/>
    <property type="project" value="InterPro"/>
</dbReference>
<dbReference type="PANTHER" id="PTHR30006:SF3">
    <property type="entry name" value="THIAMINE-BINDING PERIPLASMIC PROTEIN"/>
    <property type="match status" value="1"/>
</dbReference>
<evidence type="ECO:0000313" key="7">
    <source>
        <dbReference type="EMBL" id="AUM74497.1"/>
    </source>
</evidence>
<dbReference type="InterPro" id="IPR006061">
    <property type="entry name" value="SBP_1_CS"/>
</dbReference>
<evidence type="ECO:0000256" key="6">
    <source>
        <dbReference type="SAM" id="SignalP"/>
    </source>
</evidence>
<dbReference type="Pfam" id="PF01547">
    <property type="entry name" value="SBP_bac_1"/>
    <property type="match status" value="1"/>
</dbReference>
<gene>
    <name evidence="7" type="primary">tbpA</name>
    <name evidence="7" type="ORF">CYR75_09605</name>
</gene>
<dbReference type="PANTHER" id="PTHR30006">
    <property type="entry name" value="THIAMINE-BINDING PERIPLASMIC PROTEIN-RELATED"/>
    <property type="match status" value="1"/>
</dbReference>
<feature type="chain" id="PRO_5014817464" evidence="6">
    <location>
        <begin position="18"/>
        <end position="325"/>
    </location>
</feature>
<keyword evidence="5" id="KW-0574">Periplasm</keyword>
<protein>
    <submittedName>
        <fullName evidence="7">Thiamine ABC transporter substrate-binding protein</fullName>
    </submittedName>
</protein>
<dbReference type="GO" id="GO:0055085">
    <property type="term" value="P:transmembrane transport"/>
    <property type="evidence" value="ECO:0007669"/>
    <property type="project" value="InterPro"/>
</dbReference>
<dbReference type="RefSeq" id="WP_101499843.1">
    <property type="nucleotide sequence ID" value="NZ_CP025583.1"/>
</dbReference>
<dbReference type="GO" id="GO:0015888">
    <property type="term" value="P:thiamine transport"/>
    <property type="evidence" value="ECO:0007669"/>
    <property type="project" value="InterPro"/>
</dbReference>
<comment type="similarity">
    <text evidence="2">Belongs to the bacterial solute-binding protein 1 family.</text>
</comment>
<dbReference type="OrthoDB" id="8013425at2"/>
<keyword evidence="8" id="KW-1185">Reference proteome</keyword>
<dbReference type="Gene3D" id="3.40.190.10">
    <property type="entry name" value="Periplasmic binding protein-like II"/>
    <property type="match status" value="2"/>
</dbReference>
<dbReference type="PROSITE" id="PS01037">
    <property type="entry name" value="SBP_BACTERIAL_1"/>
    <property type="match status" value="1"/>
</dbReference>
<evidence type="ECO:0000256" key="4">
    <source>
        <dbReference type="ARBA" id="ARBA00022729"/>
    </source>
</evidence>
<dbReference type="Proteomes" id="UP000234882">
    <property type="component" value="Chromosome"/>
</dbReference>
<comment type="subcellular location">
    <subcellularLocation>
        <location evidence="1">Periplasm</location>
    </subcellularLocation>
</comment>
<dbReference type="GO" id="GO:0030288">
    <property type="term" value="C:outer membrane-bounded periplasmic space"/>
    <property type="evidence" value="ECO:0007669"/>
    <property type="project" value="TreeGrafter"/>
</dbReference>
<evidence type="ECO:0000256" key="2">
    <source>
        <dbReference type="ARBA" id="ARBA00008520"/>
    </source>
</evidence>
<evidence type="ECO:0000256" key="5">
    <source>
        <dbReference type="ARBA" id="ARBA00022764"/>
    </source>
</evidence>
<evidence type="ECO:0000256" key="1">
    <source>
        <dbReference type="ARBA" id="ARBA00004418"/>
    </source>
</evidence>
<dbReference type="InterPro" id="IPR006059">
    <property type="entry name" value="SBP"/>
</dbReference>
<dbReference type="EMBL" id="CP025583">
    <property type="protein sequence ID" value="AUM74497.1"/>
    <property type="molecule type" value="Genomic_DNA"/>
</dbReference>
<keyword evidence="4 6" id="KW-0732">Signal</keyword>
<dbReference type="GO" id="GO:0030976">
    <property type="term" value="F:thiamine pyrophosphate binding"/>
    <property type="evidence" value="ECO:0007669"/>
    <property type="project" value="TreeGrafter"/>
</dbReference>
<organism evidence="7 8">
    <name type="scientific">Paracoccus jeotgali</name>
    <dbReference type="NCBI Taxonomy" id="2065379"/>
    <lineage>
        <taxon>Bacteria</taxon>
        <taxon>Pseudomonadati</taxon>
        <taxon>Pseudomonadota</taxon>
        <taxon>Alphaproteobacteria</taxon>
        <taxon>Rhodobacterales</taxon>
        <taxon>Paracoccaceae</taxon>
        <taxon>Paracoccus</taxon>
    </lineage>
</organism>
<dbReference type="NCBIfam" id="TIGR01254">
    <property type="entry name" value="sfuA"/>
    <property type="match status" value="1"/>
</dbReference>
<sequence>MRTTVLALLATTAPALAAGPEFTVYAPDYFASEWGPGPKIEAGFEAICGCDLRFVTGDVLPRILLEGDRTEADVVIGLNSDTTMRARASGLFAPHGQDVSGLTMPVEWTDDTFLPFNWSEFAFVYDDTRLENPPNSFQELLDAPDDLKLVIQDPRSAISGLGLLLWVKSVFGEDSKQAWEKLRPKVLTVTPGWSEAYGLFTDGEADMVLSYTSSPAYHIAAEDDATKHAAIFPEGHYLMVEMAAQLKDSDQPELAQAFMDYILSHDFQSMIAEANWSYPAKLPAEELPEAFAVLPRPDKTIFLPEDQAEVLRKPALEEWLQVFAR</sequence>